<dbReference type="InterPro" id="IPR037235">
    <property type="entry name" value="TRCF-like_C_D7"/>
</dbReference>
<evidence type="ECO:0000256" key="2">
    <source>
        <dbReference type="ARBA" id="ARBA00022741"/>
    </source>
</evidence>
<dbReference type="PANTHER" id="PTHR47964">
    <property type="entry name" value="ATP-DEPENDENT DNA HELICASE HOMOLOG RECG, CHLOROPLASTIC"/>
    <property type="match status" value="1"/>
</dbReference>
<dbReference type="PROSITE" id="PS51192">
    <property type="entry name" value="HELICASE_ATP_BIND_1"/>
    <property type="match status" value="1"/>
</dbReference>
<dbReference type="Gene3D" id="2.40.10.170">
    <property type="match status" value="1"/>
</dbReference>
<dbReference type="HAMAP" id="MF_00969">
    <property type="entry name" value="TRCF"/>
    <property type="match status" value="1"/>
</dbReference>
<dbReference type="NCBIfam" id="TIGR00580">
    <property type="entry name" value="mfd"/>
    <property type="match status" value="1"/>
</dbReference>
<keyword evidence="2" id="KW-0547">Nucleotide-binding</keyword>
<comment type="caution">
    <text evidence="11">The sequence shown here is derived from an EMBL/GenBank/DDBJ whole genome shotgun (WGS) entry which is preliminary data.</text>
</comment>
<feature type="domain" description="Helicase ATP-binding" evidence="9">
    <location>
        <begin position="503"/>
        <end position="662"/>
    </location>
</feature>
<evidence type="ECO:0000256" key="4">
    <source>
        <dbReference type="ARBA" id="ARBA00022801"/>
    </source>
</evidence>
<dbReference type="Pfam" id="PF02559">
    <property type="entry name" value="CarD_TRCF_RID"/>
    <property type="match status" value="1"/>
</dbReference>
<dbReference type="SUPFAM" id="SSF52540">
    <property type="entry name" value="P-loop containing nucleoside triphosphate hydrolases"/>
    <property type="match status" value="3"/>
</dbReference>
<keyword evidence="6" id="KW-0067">ATP-binding</keyword>
<evidence type="ECO:0000256" key="1">
    <source>
        <dbReference type="ARBA" id="ARBA00022490"/>
    </source>
</evidence>
<accession>A0A644T6U2</accession>
<dbReference type="Pfam" id="PF00271">
    <property type="entry name" value="Helicase_C"/>
    <property type="match status" value="1"/>
</dbReference>
<keyword evidence="3" id="KW-0227">DNA damage</keyword>
<dbReference type="SMART" id="SM00490">
    <property type="entry name" value="HELICc"/>
    <property type="match status" value="1"/>
</dbReference>
<evidence type="ECO:0000256" key="5">
    <source>
        <dbReference type="ARBA" id="ARBA00022806"/>
    </source>
</evidence>
<evidence type="ECO:0000256" key="8">
    <source>
        <dbReference type="ARBA" id="ARBA00023204"/>
    </source>
</evidence>
<dbReference type="Pfam" id="PF03461">
    <property type="entry name" value="TRCF"/>
    <property type="match status" value="1"/>
</dbReference>
<dbReference type="Pfam" id="PF00270">
    <property type="entry name" value="DEAD"/>
    <property type="match status" value="1"/>
</dbReference>
<organism evidence="11">
    <name type="scientific">bioreactor metagenome</name>
    <dbReference type="NCBI Taxonomy" id="1076179"/>
    <lineage>
        <taxon>unclassified sequences</taxon>
        <taxon>metagenomes</taxon>
        <taxon>ecological metagenomes</taxon>
    </lineage>
</organism>
<dbReference type="InterPro" id="IPR036101">
    <property type="entry name" value="CarD-like/TRCF_RID_sf"/>
</dbReference>
<dbReference type="GO" id="GO:0016787">
    <property type="term" value="F:hydrolase activity"/>
    <property type="evidence" value="ECO:0007669"/>
    <property type="project" value="UniProtKB-KW"/>
</dbReference>
<dbReference type="PANTHER" id="PTHR47964:SF1">
    <property type="entry name" value="ATP-DEPENDENT DNA HELICASE HOMOLOG RECG, CHLOROPLASTIC"/>
    <property type="match status" value="1"/>
</dbReference>
<dbReference type="CDD" id="cd17991">
    <property type="entry name" value="DEXHc_TRCF"/>
    <property type="match status" value="1"/>
</dbReference>
<feature type="domain" description="Helicase C-terminal" evidence="10">
    <location>
        <begin position="675"/>
        <end position="837"/>
    </location>
</feature>
<dbReference type="InterPro" id="IPR005118">
    <property type="entry name" value="TRCF_C"/>
</dbReference>
<dbReference type="InterPro" id="IPR003711">
    <property type="entry name" value="CarD-like/TRCF_RID"/>
</dbReference>
<dbReference type="Pfam" id="PF17757">
    <property type="entry name" value="UvrB_inter"/>
    <property type="match status" value="1"/>
</dbReference>
<keyword evidence="4 11" id="KW-0378">Hydrolase</keyword>
<dbReference type="SMART" id="SM00487">
    <property type="entry name" value="DEXDc"/>
    <property type="match status" value="1"/>
</dbReference>
<dbReference type="Gene3D" id="3.90.1150.50">
    <property type="entry name" value="Transcription-repair-coupling factor, D7 domain"/>
    <property type="match status" value="1"/>
</dbReference>
<dbReference type="InterPro" id="IPR041471">
    <property type="entry name" value="UvrB_inter"/>
</dbReference>
<protein>
    <submittedName>
        <fullName evidence="11">Transcription-repair-coupling factor</fullName>
        <ecNumber evidence="11">3.6.4.-</ecNumber>
    </submittedName>
</protein>
<evidence type="ECO:0000259" key="10">
    <source>
        <dbReference type="PROSITE" id="PS51194"/>
    </source>
</evidence>
<evidence type="ECO:0000259" key="9">
    <source>
        <dbReference type="PROSITE" id="PS51192"/>
    </source>
</evidence>
<dbReference type="Gene3D" id="3.30.2060.10">
    <property type="entry name" value="Penicillin-binding protein 1b domain"/>
    <property type="match status" value="1"/>
</dbReference>
<keyword evidence="5" id="KW-0347">Helicase</keyword>
<dbReference type="InterPro" id="IPR001650">
    <property type="entry name" value="Helicase_C-like"/>
</dbReference>
<gene>
    <name evidence="11" type="primary">mfd_2</name>
    <name evidence="11" type="ORF">SDC9_08286</name>
</gene>
<sequence>MKNIYEFLKNLKNLKDEKRLKECQLLIVNDDRQAQIASDIVSYLGFKPFLLADFRANFGDDLLSFSEELHEITKTLGDFYSYKKQDKILISPIRTISYPLPKEKCFESFTINFADRLNLDELKSKLYNWGYYFVDIVTSEGEVSLRGDILDICPLGSDFGYRVSLFDDEVESIRKFDIEDQKSSKEEIESFSINPAFLALDEATFEEINEQIQTVSSDAFIKDIHSLGFWYLGELGEYLPQKMSSFITQDALDELEEVYVFEEKRVNKDKFLLTPQIYNSKNYQEINPANVKEFISFHNDKKITIISGSEAKVKGYDLDLSDKNINYVFENYILNLVSDDEVIISLNKEVKKRRKKKVKLVLDELQYNDFVVHEKYGIGQYKGIEPVTVMGAKRDFVIIQYQGEDKLLVPVENLDLIDRYVADGSSYAVVDKLGKGSFAKLKEKVKDKLFAIANDIIKLAAARELVNGIKINTDKKVLEDFQKSAGFEYTKDQKRSIKEIFDDLSSGRVMDRLLSGDVGFGKTEVAMNALLAVILDGYQTIFVCPTTLLATQHYHSIQKRLESFGIRVAKLDGKTTAKEKTSIKKGLENGDIKLVIGTHSLLDIKTSNLALVIIDEEHKFGVKQKEKLKQLREDVHIFSMSATPIPRTLNLALSKLKGMSSLLTPPSERLGVRTYVKEYSEKLIKEIILREKRRGGQLFYVHNNIASIEAKKKDIEAIVPNIKIDIIHSQIKPEQAEKIIESFENKEFDILLATSIVESGIHLPNANSIIIDGADRFGIADLHQLRGRVGRSNKEGYCYYVVEDKKSITDDAVKRLVALESNSYLGSGTALAHQDLEIRGGGNIIGEAQSGHIKQIGYGLYLKMLEDTLATLSGDEKNEKKTVDIKLAISAYISDEYISEDRVRLELYRRLSKASDIQEVYSIEEEMEDRFGKPDIVTKQFIELIIIKILALKLGIQTISSYEMNITFTKADDRKESIKSPSKDDDDIINTTLRYLRK</sequence>
<evidence type="ECO:0000256" key="3">
    <source>
        <dbReference type="ARBA" id="ARBA00022763"/>
    </source>
</evidence>
<dbReference type="InterPro" id="IPR011545">
    <property type="entry name" value="DEAD/DEAH_box_helicase_dom"/>
</dbReference>
<dbReference type="SUPFAM" id="SSF141259">
    <property type="entry name" value="CarD-like"/>
    <property type="match status" value="1"/>
</dbReference>
<dbReference type="Gene3D" id="3.40.50.300">
    <property type="entry name" value="P-loop containing nucleotide triphosphate hydrolases"/>
    <property type="match status" value="2"/>
</dbReference>
<evidence type="ECO:0000313" key="11">
    <source>
        <dbReference type="EMBL" id="MPL62666.1"/>
    </source>
</evidence>
<dbReference type="GO" id="GO:0005524">
    <property type="term" value="F:ATP binding"/>
    <property type="evidence" value="ECO:0007669"/>
    <property type="project" value="UniProtKB-KW"/>
</dbReference>
<dbReference type="AlphaFoldDB" id="A0A644T6U2"/>
<dbReference type="GO" id="GO:0003684">
    <property type="term" value="F:damaged DNA binding"/>
    <property type="evidence" value="ECO:0007669"/>
    <property type="project" value="InterPro"/>
</dbReference>
<dbReference type="SUPFAM" id="SSF143517">
    <property type="entry name" value="TRCF domain-like"/>
    <property type="match status" value="1"/>
</dbReference>
<keyword evidence="1" id="KW-0963">Cytoplasm</keyword>
<dbReference type="InterPro" id="IPR004576">
    <property type="entry name" value="Mfd"/>
</dbReference>
<dbReference type="InterPro" id="IPR014001">
    <property type="entry name" value="Helicase_ATP-bd"/>
</dbReference>
<dbReference type="GO" id="GO:0006281">
    <property type="term" value="P:DNA repair"/>
    <property type="evidence" value="ECO:0007669"/>
    <property type="project" value="UniProtKB-KW"/>
</dbReference>
<dbReference type="PROSITE" id="PS51194">
    <property type="entry name" value="HELICASE_CTER"/>
    <property type="match status" value="1"/>
</dbReference>
<evidence type="ECO:0000256" key="6">
    <source>
        <dbReference type="ARBA" id="ARBA00022840"/>
    </source>
</evidence>
<dbReference type="SMART" id="SM00982">
    <property type="entry name" value="TRCF"/>
    <property type="match status" value="1"/>
</dbReference>
<dbReference type="SMART" id="SM01058">
    <property type="entry name" value="CarD_TRCF"/>
    <property type="match status" value="1"/>
</dbReference>
<dbReference type="InterPro" id="IPR047112">
    <property type="entry name" value="RecG/Mfd"/>
</dbReference>
<dbReference type="EMBL" id="VSSQ01000018">
    <property type="protein sequence ID" value="MPL62666.1"/>
    <property type="molecule type" value="Genomic_DNA"/>
</dbReference>
<dbReference type="GO" id="GO:0003678">
    <property type="term" value="F:DNA helicase activity"/>
    <property type="evidence" value="ECO:0007669"/>
    <property type="project" value="TreeGrafter"/>
</dbReference>
<reference evidence="11" key="1">
    <citation type="submission" date="2019-08" db="EMBL/GenBank/DDBJ databases">
        <authorList>
            <person name="Kucharzyk K."/>
            <person name="Murdoch R.W."/>
            <person name="Higgins S."/>
            <person name="Loffler F."/>
        </authorList>
    </citation>
    <scope>NUCLEOTIDE SEQUENCE</scope>
</reference>
<proteinExistence type="inferred from homology"/>
<keyword evidence="8" id="KW-0234">DNA repair</keyword>
<name>A0A644T6U2_9ZZZZ</name>
<dbReference type="Gene3D" id="3.40.50.11180">
    <property type="match status" value="1"/>
</dbReference>
<dbReference type="InterPro" id="IPR027417">
    <property type="entry name" value="P-loop_NTPase"/>
</dbReference>
<dbReference type="EC" id="3.6.4.-" evidence="11"/>
<evidence type="ECO:0000256" key="7">
    <source>
        <dbReference type="ARBA" id="ARBA00023125"/>
    </source>
</evidence>
<keyword evidence="7" id="KW-0238">DNA-binding</keyword>